<dbReference type="Proteomes" id="UP001163846">
    <property type="component" value="Unassembled WGS sequence"/>
</dbReference>
<gene>
    <name evidence="2" type="ORF">F5878DRAFT_625049</name>
</gene>
<reference evidence="2" key="1">
    <citation type="submission" date="2022-08" db="EMBL/GenBank/DDBJ databases">
        <authorList>
            <consortium name="DOE Joint Genome Institute"/>
            <person name="Min B."/>
            <person name="Riley R."/>
            <person name="Sierra-Patev S."/>
            <person name="Naranjo-Ortiz M."/>
            <person name="Looney B."/>
            <person name="Konkel Z."/>
            <person name="Slot J.C."/>
            <person name="Sakamoto Y."/>
            <person name="Steenwyk J.L."/>
            <person name="Rokas A."/>
            <person name="Carro J."/>
            <person name="Camarero S."/>
            <person name="Ferreira P."/>
            <person name="Molpeceres G."/>
            <person name="Ruiz-Duenas F.J."/>
            <person name="Serrano A."/>
            <person name="Henrissat B."/>
            <person name="Drula E."/>
            <person name="Hughes K.W."/>
            <person name="Mata J.L."/>
            <person name="Ishikawa N.K."/>
            <person name="Vargas-Isla R."/>
            <person name="Ushijima S."/>
            <person name="Smith C.A."/>
            <person name="Ahrendt S."/>
            <person name="Andreopoulos W."/>
            <person name="He G."/>
            <person name="Labutti K."/>
            <person name="Lipzen A."/>
            <person name="Ng V."/>
            <person name="Sandor L."/>
            <person name="Barry K."/>
            <person name="Martinez A.T."/>
            <person name="Xiao Y."/>
            <person name="Gibbons J.G."/>
            <person name="Terashima K."/>
            <person name="Hibbett D.S."/>
            <person name="Grigoriev I.V."/>
        </authorList>
    </citation>
    <scope>NUCLEOTIDE SEQUENCE</scope>
    <source>
        <strain evidence="2">TFB9207</strain>
    </source>
</reference>
<evidence type="ECO:0000313" key="2">
    <source>
        <dbReference type="EMBL" id="KAJ3836475.1"/>
    </source>
</evidence>
<sequence length="239" mass="27272">MFFRPPNRRGSSISIIFLAVIIALVADMYCSATPVPTDVHRAPDDWQVAKPREFKYGEMDFKPPVTSVKDIPTYDHYVDRRPHPIHDDVKNPLLDNFGKLIGKAYKAWDPQTYPESCHFLMSQIWVNHNQDSPRRTPQVFNVDNAVDHFYIEVRATQNRLRSIKVLPGAELPPLSGFLVVTPGSKAGTGSAVFHYSVAKIGEREQYRTLTLEDHDDLTAKFWTLFQQRPAAPPLIEEVE</sequence>
<feature type="signal peptide" evidence="1">
    <location>
        <begin position="1"/>
        <end position="32"/>
    </location>
</feature>
<proteinExistence type="predicted"/>
<dbReference type="EMBL" id="MU806317">
    <property type="protein sequence ID" value="KAJ3836475.1"/>
    <property type="molecule type" value="Genomic_DNA"/>
</dbReference>
<evidence type="ECO:0000256" key="1">
    <source>
        <dbReference type="SAM" id="SignalP"/>
    </source>
</evidence>
<organism evidence="2 3">
    <name type="scientific">Lentinula raphanica</name>
    <dbReference type="NCBI Taxonomy" id="153919"/>
    <lineage>
        <taxon>Eukaryota</taxon>
        <taxon>Fungi</taxon>
        <taxon>Dikarya</taxon>
        <taxon>Basidiomycota</taxon>
        <taxon>Agaricomycotina</taxon>
        <taxon>Agaricomycetes</taxon>
        <taxon>Agaricomycetidae</taxon>
        <taxon>Agaricales</taxon>
        <taxon>Marasmiineae</taxon>
        <taxon>Omphalotaceae</taxon>
        <taxon>Lentinula</taxon>
    </lineage>
</organism>
<feature type="chain" id="PRO_5041409632" evidence="1">
    <location>
        <begin position="33"/>
        <end position="239"/>
    </location>
</feature>
<accession>A0AA38UCG7</accession>
<keyword evidence="3" id="KW-1185">Reference proteome</keyword>
<dbReference type="AlphaFoldDB" id="A0AA38UCG7"/>
<comment type="caution">
    <text evidence="2">The sequence shown here is derived from an EMBL/GenBank/DDBJ whole genome shotgun (WGS) entry which is preliminary data.</text>
</comment>
<keyword evidence="1" id="KW-0732">Signal</keyword>
<protein>
    <submittedName>
        <fullName evidence="2">Uncharacterized protein</fullName>
    </submittedName>
</protein>
<evidence type="ECO:0000313" key="3">
    <source>
        <dbReference type="Proteomes" id="UP001163846"/>
    </source>
</evidence>
<name>A0AA38UCG7_9AGAR</name>